<evidence type="ECO:0000256" key="7">
    <source>
        <dbReference type="ARBA" id="ARBA00022777"/>
    </source>
</evidence>
<dbReference type="Gene3D" id="3.30.565.10">
    <property type="entry name" value="Histidine kinase-like ATPase, C-terminal domain"/>
    <property type="match status" value="1"/>
</dbReference>
<evidence type="ECO:0000256" key="2">
    <source>
        <dbReference type="ARBA" id="ARBA00004651"/>
    </source>
</evidence>
<dbReference type="InterPro" id="IPR004358">
    <property type="entry name" value="Sig_transdc_His_kin-like_C"/>
</dbReference>
<comment type="catalytic activity">
    <reaction evidence="1">
        <text>ATP + protein L-histidine = ADP + protein N-phospho-L-histidine.</text>
        <dbReference type="EC" id="2.7.13.3"/>
    </reaction>
</comment>
<organism evidence="11 12">
    <name type="scientific">Tepidibacillus decaturensis</name>
    <dbReference type="NCBI Taxonomy" id="1413211"/>
    <lineage>
        <taxon>Bacteria</taxon>
        <taxon>Bacillati</taxon>
        <taxon>Bacillota</taxon>
        <taxon>Bacilli</taxon>
        <taxon>Bacillales</taxon>
        <taxon>Bacillaceae</taxon>
        <taxon>Tepidibacillus</taxon>
    </lineage>
</organism>
<gene>
    <name evidence="11" type="ORF">U473_04550</name>
</gene>
<keyword evidence="8" id="KW-0067">ATP-binding</keyword>
<dbReference type="CDD" id="cd00075">
    <property type="entry name" value="HATPase"/>
    <property type="match status" value="1"/>
</dbReference>
<dbReference type="EMBL" id="LSKU01000001">
    <property type="protein sequence ID" value="KXG43364.1"/>
    <property type="molecule type" value="Genomic_DNA"/>
</dbReference>
<evidence type="ECO:0000259" key="10">
    <source>
        <dbReference type="PROSITE" id="PS50109"/>
    </source>
</evidence>
<dbReference type="SMART" id="SM00387">
    <property type="entry name" value="HATPase_c"/>
    <property type="match status" value="1"/>
</dbReference>
<dbReference type="STRING" id="1413211.U473_04550"/>
<evidence type="ECO:0000256" key="9">
    <source>
        <dbReference type="ARBA" id="ARBA00023012"/>
    </source>
</evidence>
<reference evidence="11 12" key="1">
    <citation type="submission" date="2016-02" db="EMBL/GenBank/DDBJ databases">
        <title>Draft Genome for Tepidibacillus decaturensis nov. sp. Strain Z9, an Anaerobic, Moderately Thermophilic and Heterotrophic Bacterium from Deep Subsurface of the Illinois Basin, USA.</title>
        <authorList>
            <person name="Dong Y."/>
            <person name="Chang J.Y."/>
            <person name="Sanford R."/>
            <person name="Fouke B.W."/>
        </authorList>
    </citation>
    <scope>NUCLEOTIDE SEQUENCE [LARGE SCALE GENOMIC DNA]</scope>
    <source>
        <strain evidence="11 12">Z9</strain>
    </source>
</reference>
<evidence type="ECO:0000256" key="3">
    <source>
        <dbReference type="ARBA" id="ARBA00012438"/>
    </source>
</evidence>
<evidence type="ECO:0000313" key="12">
    <source>
        <dbReference type="Proteomes" id="UP000070352"/>
    </source>
</evidence>
<keyword evidence="4" id="KW-0597">Phosphoprotein</keyword>
<keyword evidence="5" id="KW-0808">Transferase</keyword>
<comment type="subcellular location">
    <subcellularLocation>
        <location evidence="2">Cell membrane</location>
        <topology evidence="2">Multi-pass membrane protein</topology>
    </subcellularLocation>
</comment>
<dbReference type="InterPro" id="IPR036890">
    <property type="entry name" value="HATPase_C_sf"/>
</dbReference>
<dbReference type="InterPro" id="IPR003594">
    <property type="entry name" value="HATPase_dom"/>
</dbReference>
<dbReference type="AlphaFoldDB" id="A0A135L2W8"/>
<feature type="domain" description="Histidine kinase" evidence="10">
    <location>
        <begin position="1"/>
        <end position="176"/>
    </location>
</feature>
<comment type="caution">
    <text evidence="11">The sequence shown here is derived from an EMBL/GenBank/DDBJ whole genome shotgun (WGS) entry which is preliminary data.</text>
</comment>
<name>A0A135L2W8_9BACI</name>
<accession>A0A135L2W8</accession>
<dbReference type="Proteomes" id="UP000070352">
    <property type="component" value="Unassembled WGS sequence"/>
</dbReference>
<dbReference type="GO" id="GO:0000155">
    <property type="term" value="F:phosphorelay sensor kinase activity"/>
    <property type="evidence" value="ECO:0007669"/>
    <property type="project" value="TreeGrafter"/>
</dbReference>
<sequence>MGRLVNELLDLARMESGNIQLQYCKTNITVTLNKVIRKFSALAKDLGIELTTEVDPNIKEVFIDVDRIEQVITNLVDNAMRHTQRDGRITMRAKPKGIRKILLEVEDTGVGIPEEDLPYVFERFYKADKARTRGHSGTGLGLSIVKNIVHAHGGSISVSSQLGQGTTFSIILPTHNLTKE</sequence>
<dbReference type="SUPFAM" id="SSF55874">
    <property type="entry name" value="ATPase domain of HSP90 chaperone/DNA topoisomerase II/histidine kinase"/>
    <property type="match status" value="1"/>
</dbReference>
<protein>
    <recommendedName>
        <fullName evidence="3">histidine kinase</fullName>
        <ecNumber evidence="3">2.7.13.3</ecNumber>
    </recommendedName>
</protein>
<dbReference type="GO" id="GO:0005886">
    <property type="term" value="C:plasma membrane"/>
    <property type="evidence" value="ECO:0007669"/>
    <property type="project" value="UniProtKB-SubCell"/>
</dbReference>
<evidence type="ECO:0000256" key="8">
    <source>
        <dbReference type="ARBA" id="ARBA00022840"/>
    </source>
</evidence>
<keyword evidence="6" id="KW-0547">Nucleotide-binding</keyword>
<evidence type="ECO:0000256" key="1">
    <source>
        <dbReference type="ARBA" id="ARBA00000085"/>
    </source>
</evidence>
<dbReference type="FunFam" id="3.30.565.10:FF:000006">
    <property type="entry name" value="Sensor histidine kinase WalK"/>
    <property type="match status" value="1"/>
</dbReference>
<dbReference type="Pfam" id="PF02518">
    <property type="entry name" value="HATPase_c"/>
    <property type="match status" value="1"/>
</dbReference>
<evidence type="ECO:0000313" key="11">
    <source>
        <dbReference type="EMBL" id="KXG43364.1"/>
    </source>
</evidence>
<proteinExistence type="predicted"/>
<keyword evidence="9" id="KW-0902">Two-component regulatory system</keyword>
<dbReference type="InterPro" id="IPR005467">
    <property type="entry name" value="His_kinase_dom"/>
</dbReference>
<dbReference type="GO" id="GO:0005524">
    <property type="term" value="F:ATP binding"/>
    <property type="evidence" value="ECO:0007669"/>
    <property type="project" value="UniProtKB-KW"/>
</dbReference>
<dbReference type="PROSITE" id="PS50109">
    <property type="entry name" value="HIS_KIN"/>
    <property type="match status" value="1"/>
</dbReference>
<evidence type="ECO:0000256" key="5">
    <source>
        <dbReference type="ARBA" id="ARBA00022679"/>
    </source>
</evidence>
<evidence type="ECO:0000256" key="6">
    <source>
        <dbReference type="ARBA" id="ARBA00022741"/>
    </source>
</evidence>
<dbReference type="RefSeq" id="WP_235589064.1">
    <property type="nucleotide sequence ID" value="NZ_LSKU01000001.1"/>
</dbReference>
<keyword evidence="7" id="KW-0418">Kinase</keyword>
<keyword evidence="12" id="KW-1185">Reference proteome</keyword>
<dbReference type="EC" id="2.7.13.3" evidence="3"/>
<dbReference type="PANTHER" id="PTHR43047">
    <property type="entry name" value="TWO-COMPONENT HISTIDINE PROTEIN KINASE"/>
    <property type="match status" value="1"/>
</dbReference>
<dbReference type="PRINTS" id="PR00344">
    <property type="entry name" value="BCTRLSENSOR"/>
</dbReference>
<dbReference type="PANTHER" id="PTHR43047:SF72">
    <property type="entry name" value="OSMOSENSING HISTIDINE PROTEIN KINASE SLN1"/>
    <property type="match status" value="1"/>
</dbReference>
<dbReference type="GO" id="GO:0009927">
    <property type="term" value="F:histidine phosphotransfer kinase activity"/>
    <property type="evidence" value="ECO:0007669"/>
    <property type="project" value="TreeGrafter"/>
</dbReference>
<evidence type="ECO:0000256" key="4">
    <source>
        <dbReference type="ARBA" id="ARBA00022553"/>
    </source>
</evidence>